<organism evidence="2 3">
    <name type="scientific">Trichoderma asperellum (strain ATCC 204424 / CBS 433.97 / NBRC 101777)</name>
    <dbReference type="NCBI Taxonomy" id="1042311"/>
    <lineage>
        <taxon>Eukaryota</taxon>
        <taxon>Fungi</taxon>
        <taxon>Dikarya</taxon>
        <taxon>Ascomycota</taxon>
        <taxon>Pezizomycotina</taxon>
        <taxon>Sordariomycetes</taxon>
        <taxon>Hypocreomycetidae</taxon>
        <taxon>Hypocreales</taxon>
        <taxon>Hypocreaceae</taxon>
        <taxon>Trichoderma</taxon>
    </lineage>
</organism>
<gene>
    <name evidence="2" type="ORF">M441DRAFT_356882</name>
</gene>
<accession>A0A2T3YQQ5</accession>
<evidence type="ECO:0000256" key="1">
    <source>
        <dbReference type="SAM" id="MobiDB-lite"/>
    </source>
</evidence>
<name>A0A2T3YQQ5_TRIA4</name>
<dbReference type="OrthoDB" id="2245989at2759"/>
<dbReference type="Proteomes" id="UP000240493">
    <property type="component" value="Unassembled WGS sequence"/>
</dbReference>
<proteinExistence type="predicted"/>
<evidence type="ECO:0000313" key="3">
    <source>
        <dbReference type="Proteomes" id="UP000240493"/>
    </source>
</evidence>
<sequence length="188" mass="21502">MIVDRDDWRGVTDPAERKKRQNRLRQRLAREKKRTAAYATLTSNIDSSWNGFGILVSRASHKPMAKSEDLAISNCFRHDSFDKNLYESFEPDTEIRKEETHMVMPPLMLYTTAATFGQPTSPLIFPLSPDYCLLTMVQYNVQRASLFNMAVLSLLDHLPLECGATLNLITLRCILYCIRTRVLTTVGI</sequence>
<dbReference type="AlphaFoldDB" id="A0A2T3YQQ5"/>
<dbReference type="STRING" id="1042311.A0A2T3YQQ5"/>
<keyword evidence="3" id="KW-1185">Reference proteome</keyword>
<protein>
    <recommendedName>
        <fullName evidence="4">BZIP domain-containing protein</fullName>
    </recommendedName>
</protein>
<dbReference type="EMBL" id="KZ679288">
    <property type="protein sequence ID" value="PTB34903.1"/>
    <property type="molecule type" value="Genomic_DNA"/>
</dbReference>
<reference evidence="2 3" key="1">
    <citation type="submission" date="2016-07" db="EMBL/GenBank/DDBJ databases">
        <title>Multiple horizontal gene transfer events from other fungi enriched the ability of initially mycotrophic Trichoderma (Ascomycota) to feed on dead plant biomass.</title>
        <authorList>
            <consortium name="DOE Joint Genome Institute"/>
            <person name="Aerts A."/>
            <person name="Atanasova L."/>
            <person name="Chenthamara K."/>
            <person name="Zhang J."/>
            <person name="Grujic M."/>
            <person name="Henrissat B."/>
            <person name="Kuo A."/>
            <person name="Salamov A."/>
            <person name="Lipzen A."/>
            <person name="Labutti K."/>
            <person name="Barry K."/>
            <person name="Miao Y."/>
            <person name="Rahimi M.J."/>
            <person name="Shen Q."/>
            <person name="Grigoriev I.V."/>
            <person name="Kubicek C.P."/>
            <person name="Druzhinina I.S."/>
        </authorList>
    </citation>
    <scope>NUCLEOTIDE SEQUENCE [LARGE SCALE GENOMIC DNA]</scope>
    <source>
        <strain evidence="2 3">CBS 433.97</strain>
    </source>
</reference>
<feature type="compositionally biased region" description="Basic and acidic residues" evidence="1">
    <location>
        <begin position="1"/>
        <end position="16"/>
    </location>
</feature>
<evidence type="ECO:0000313" key="2">
    <source>
        <dbReference type="EMBL" id="PTB34903.1"/>
    </source>
</evidence>
<evidence type="ECO:0008006" key="4">
    <source>
        <dbReference type="Google" id="ProtNLM"/>
    </source>
</evidence>
<feature type="region of interest" description="Disordered" evidence="1">
    <location>
        <begin position="1"/>
        <end position="23"/>
    </location>
</feature>